<organism evidence="1 2">
    <name type="scientific">Ceraceosorus guamensis</name>
    <dbReference type="NCBI Taxonomy" id="1522189"/>
    <lineage>
        <taxon>Eukaryota</taxon>
        <taxon>Fungi</taxon>
        <taxon>Dikarya</taxon>
        <taxon>Basidiomycota</taxon>
        <taxon>Ustilaginomycotina</taxon>
        <taxon>Exobasidiomycetes</taxon>
        <taxon>Ceraceosorales</taxon>
        <taxon>Ceraceosoraceae</taxon>
        <taxon>Ceraceosorus</taxon>
    </lineage>
</organism>
<evidence type="ECO:0000313" key="2">
    <source>
        <dbReference type="Proteomes" id="UP000245783"/>
    </source>
</evidence>
<proteinExistence type="predicted"/>
<dbReference type="Proteomes" id="UP000245783">
    <property type="component" value="Unassembled WGS sequence"/>
</dbReference>
<keyword evidence="2" id="KW-1185">Reference proteome</keyword>
<dbReference type="AlphaFoldDB" id="A0A316W650"/>
<evidence type="ECO:0000313" key="1">
    <source>
        <dbReference type="EMBL" id="PWN45232.1"/>
    </source>
</evidence>
<dbReference type="EMBL" id="KZ819356">
    <property type="protein sequence ID" value="PWN45232.1"/>
    <property type="molecule type" value="Genomic_DNA"/>
</dbReference>
<name>A0A316W650_9BASI</name>
<gene>
    <name evidence="1" type="ORF">IE81DRAFT_344925</name>
</gene>
<protein>
    <submittedName>
        <fullName evidence="1">Uncharacterized protein</fullName>
    </submittedName>
</protein>
<dbReference type="GeneID" id="37037732"/>
<accession>A0A316W650</accession>
<sequence length="155" mass="16815">MSGLSLRMDREAKVNQDLSGVLLERKPSQQGWTTGAKDDAAGFASVGSCISRSPIEAKRLFHLSKVVNTGGQQYYVVGKGDRRDGSPSAQSPRRNKACIGCGVPVEHWLEREVVKKTRARLALKKSTAQGDGLGKVSVDDEANRRICVKAAYKVD</sequence>
<reference evidence="1 2" key="1">
    <citation type="journal article" date="2018" name="Mol. Biol. Evol.">
        <title>Broad Genomic Sampling Reveals a Smut Pathogenic Ancestry of the Fungal Clade Ustilaginomycotina.</title>
        <authorList>
            <person name="Kijpornyongpan T."/>
            <person name="Mondo S.J."/>
            <person name="Barry K."/>
            <person name="Sandor L."/>
            <person name="Lee J."/>
            <person name="Lipzen A."/>
            <person name="Pangilinan J."/>
            <person name="LaButti K."/>
            <person name="Hainaut M."/>
            <person name="Henrissat B."/>
            <person name="Grigoriev I.V."/>
            <person name="Spatafora J.W."/>
            <person name="Aime M.C."/>
        </authorList>
    </citation>
    <scope>NUCLEOTIDE SEQUENCE [LARGE SCALE GENOMIC DNA]</scope>
    <source>
        <strain evidence="1 2">MCA 4658</strain>
    </source>
</reference>
<dbReference type="RefSeq" id="XP_025372392.1">
    <property type="nucleotide sequence ID" value="XM_025515862.1"/>
</dbReference>
<dbReference type="InParanoid" id="A0A316W650"/>